<dbReference type="InterPro" id="IPR039421">
    <property type="entry name" value="Type_1_exporter"/>
</dbReference>
<comment type="subcellular location">
    <subcellularLocation>
        <location evidence="1">Cell membrane</location>
        <topology evidence="1">Multi-pass membrane protein</topology>
    </subcellularLocation>
</comment>
<evidence type="ECO:0000256" key="2">
    <source>
        <dbReference type="ARBA" id="ARBA00022692"/>
    </source>
</evidence>
<feature type="domain" description="ABC transmembrane type-1" evidence="9">
    <location>
        <begin position="24"/>
        <end position="302"/>
    </location>
</feature>
<dbReference type="InterPro" id="IPR036640">
    <property type="entry name" value="ABC1_TM_sf"/>
</dbReference>
<dbReference type="Pfam" id="PF00005">
    <property type="entry name" value="ABC_tran"/>
    <property type="match status" value="1"/>
</dbReference>
<evidence type="ECO:0000259" key="9">
    <source>
        <dbReference type="PROSITE" id="PS50929"/>
    </source>
</evidence>
<dbReference type="InterPro" id="IPR027417">
    <property type="entry name" value="P-loop_NTPase"/>
</dbReference>
<proteinExistence type="predicted"/>
<dbReference type="SUPFAM" id="SSF52540">
    <property type="entry name" value="P-loop containing nucleoside triphosphate hydrolases"/>
    <property type="match status" value="1"/>
</dbReference>
<dbReference type="GO" id="GO:0005524">
    <property type="term" value="F:ATP binding"/>
    <property type="evidence" value="ECO:0007669"/>
    <property type="project" value="UniProtKB-KW"/>
</dbReference>
<dbReference type="GO" id="GO:0140359">
    <property type="term" value="F:ABC-type transporter activity"/>
    <property type="evidence" value="ECO:0007669"/>
    <property type="project" value="InterPro"/>
</dbReference>
<keyword evidence="6 7" id="KW-0472">Membrane</keyword>
<keyword evidence="2 7" id="KW-0812">Transmembrane</keyword>
<feature type="transmembrane region" description="Helical" evidence="7">
    <location>
        <begin position="243"/>
        <end position="264"/>
    </location>
</feature>
<dbReference type="PANTHER" id="PTHR24221:SF423">
    <property type="entry name" value="ABC TRANSPORTER"/>
    <property type="match status" value="1"/>
</dbReference>
<dbReference type="EMBL" id="AP019376">
    <property type="protein sequence ID" value="BBH85417.1"/>
    <property type="molecule type" value="Genomic_DNA"/>
</dbReference>
<sequence length="587" mass="64834">MKGYKVYRLRGALIRYRFFYEMRALIGSLLSRGATVAFGLLLQRLFDTVSQRPHVDSALLLLLLALFALILVQMIVQFVGFDNTLKVHYPVRGLLCRNVIAHMFRLPGARALTVSSGEALNTLRDDTEIIADTPGISLLGDWLFAIVSIVILLRIDPLLTLLSLVPLTLVVVITQMWMKRVEKYREASRDATGQVTGMIGEILGAAQAIQVAGAEHRVMAYFRQLSQHRLAQMLRERLQTEMLNALSGNTVGLGTGLILFLAALQAHSARLSIGDIALFIYYIESLSGTIAGVGAILGSYARARVSFGRLLSLMQGKEKAYQLVERHSLELQSVSSGEEAIEALPEPLERLRATDLTYHYPGGGGIEGVSLELRRGTLTAVVGRVGSGKTTLVRTLLGLLPKERGEIWWNETPVTDAATFFVPPRSAYTPQIAHLFSDTLQANILLGRSEDQASIQRALYQAVLDQDVMGFPEGVRTEIGTRGMKLSGGQAQRTATARMFARPAELLVLDDLSSALDVETESKLWQRLFASRERTYLVVSHRRAVLRQADHIIVLKDGRLAAQGTLDSLLKCSDEMQALWQNKLVEE</sequence>
<keyword evidence="4" id="KW-0067">ATP-binding</keyword>
<feature type="transmembrane region" description="Helical" evidence="7">
    <location>
        <begin position="161"/>
        <end position="178"/>
    </location>
</feature>
<evidence type="ECO:0000256" key="6">
    <source>
        <dbReference type="ARBA" id="ARBA00023136"/>
    </source>
</evidence>
<dbReference type="SMART" id="SM00382">
    <property type="entry name" value="AAA"/>
    <property type="match status" value="1"/>
</dbReference>
<dbReference type="PANTHER" id="PTHR24221">
    <property type="entry name" value="ATP-BINDING CASSETTE SUB-FAMILY B"/>
    <property type="match status" value="1"/>
</dbReference>
<dbReference type="InterPro" id="IPR003593">
    <property type="entry name" value="AAA+_ATPase"/>
</dbReference>
<feature type="domain" description="ABC transporter" evidence="8">
    <location>
        <begin position="351"/>
        <end position="582"/>
    </location>
</feature>
<evidence type="ECO:0000256" key="1">
    <source>
        <dbReference type="ARBA" id="ARBA00004651"/>
    </source>
</evidence>
<evidence type="ECO:0000259" key="8">
    <source>
        <dbReference type="PROSITE" id="PS50893"/>
    </source>
</evidence>
<dbReference type="InterPro" id="IPR011527">
    <property type="entry name" value="ABC1_TM_dom"/>
</dbReference>
<evidence type="ECO:0000313" key="10">
    <source>
        <dbReference type="EMBL" id="BBH85417.1"/>
    </source>
</evidence>
<dbReference type="PROSITE" id="PS50893">
    <property type="entry name" value="ABC_TRANSPORTER_2"/>
    <property type="match status" value="1"/>
</dbReference>
<protein>
    <submittedName>
        <fullName evidence="10">HlyB/MsbA family ABC transporter</fullName>
    </submittedName>
</protein>
<dbReference type="SUPFAM" id="SSF90123">
    <property type="entry name" value="ABC transporter transmembrane region"/>
    <property type="match status" value="1"/>
</dbReference>
<dbReference type="Pfam" id="PF00664">
    <property type="entry name" value="ABC_membrane"/>
    <property type="match status" value="1"/>
</dbReference>
<dbReference type="Gene3D" id="1.20.1560.10">
    <property type="entry name" value="ABC transporter type 1, transmembrane domain"/>
    <property type="match status" value="1"/>
</dbReference>
<reference evidence="10" key="1">
    <citation type="submission" date="2018-12" db="EMBL/GenBank/DDBJ databases">
        <title>Novel natural products biosynthetic potential of the class Ktedonobacteria.</title>
        <authorList>
            <person name="Zheng Y."/>
            <person name="Saitou A."/>
            <person name="Wang C.M."/>
            <person name="Toyoda A."/>
            <person name="Minakuchi Y."/>
            <person name="Sekiguchi Y."/>
            <person name="Ueda K."/>
            <person name="Takano H."/>
            <person name="Sakai Y."/>
            <person name="Yokota A."/>
            <person name="Yabe S."/>
        </authorList>
    </citation>
    <scope>NUCLEOTIDE SEQUENCE</scope>
    <source>
        <strain evidence="10">COM3</strain>
    </source>
</reference>
<evidence type="ECO:0000256" key="7">
    <source>
        <dbReference type="SAM" id="Phobius"/>
    </source>
</evidence>
<feature type="transmembrane region" description="Helical" evidence="7">
    <location>
        <begin position="58"/>
        <end position="79"/>
    </location>
</feature>
<dbReference type="GO" id="GO:0016887">
    <property type="term" value="F:ATP hydrolysis activity"/>
    <property type="evidence" value="ECO:0007669"/>
    <property type="project" value="InterPro"/>
</dbReference>
<accession>A0A455SAD3</accession>
<dbReference type="GO" id="GO:0005886">
    <property type="term" value="C:plasma membrane"/>
    <property type="evidence" value="ECO:0007669"/>
    <property type="project" value="UniProtKB-SubCell"/>
</dbReference>
<dbReference type="AlphaFoldDB" id="A0A455SAD3"/>
<keyword evidence="5 7" id="KW-1133">Transmembrane helix</keyword>
<feature type="transmembrane region" description="Helical" evidence="7">
    <location>
        <begin position="276"/>
        <end position="301"/>
    </location>
</feature>
<dbReference type="Gene3D" id="3.40.50.300">
    <property type="entry name" value="P-loop containing nucleotide triphosphate hydrolases"/>
    <property type="match status" value="1"/>
</dbReference>
<evidence type="ECO:0000256" key="3">
    <source>
        <dbReference type="ARBA" id="ARBA00022741"/>
    </source>
</evidence>
<dbReference type="InterPro" id="IPR003439">
    <property type="entry name" value="ABC_transporter-like_ATP-bd"/>
</dbReference>
<name>A0A455SAD3_9CHLR</name>
<keyword evidence="3" id="KW-0547">Nucleotide-binding</keyword>
<dbReference type="CDD" id="cd03228">
    <property type="entry name" value="ABCC_MRP_Like"/>
    <property type="match status" value="1"/>
</dbReference>
<organism evidence="10">
    <name type="scientific">Thermosporothrix sp. COM3</name>
    <dbReference type="NCBI Taxonomy" id="2490863"/>
    <lineage>
        <taxon>Bacteria</taxon>
        <taxon>Bacillati</taxon>
        <taxon>Chloroflexota</taxon>
        <taxon>Ktedonobacteria</taxon>
        <taxon>Ktedonobacterales</taxon>
        <taxon>Thermosporotrichaceae</taxon>
        <taxon>Thermosporothrix</taxon>
    </lineage>
</organism>
<gene>
    <name evidence="10" type="ORF">KTC_01680</name>
</gene>
<evidence type="ECO:0000256" key="5">
    <source>
        <dbReference type="ARBA" id="ARBA00022989"/>
    </source>
</evidence>
<dbReference type="PROSITE" id="PS50929">
    <property type="entry name" value="ABC_TM1F"/>
    <property type="match status" value="1"/>
</dbReference>
<evidence type="ECO:0000256" key="4">
    <source>
        <dbReference type="ARBA" id="ARBA00022840"/>
    </source>
</evidence>